<dbReference type="PANTHER" id="PTHR11439:SF483">
    <property type="entry name" value="PEPTIDE SYNTHASE GLIP-LIKE, PUTATIVE (AFU_ORTHOLOGUE AFUA_3G12920)-RELATED"/>
    <property type="match status" value="1"/>
</dbReference>
<dbReference type="CDD" id="cd09272">
    <property type="entry name" value="RNase_HI_RT_Ty1"/>
    <property type="match status" value="1"/>
</dbReference>
<accession>A0ABQ9I857</accession>
<dbReference type="InterPro" id="IPR057670">
    <property type="entry name" value="SH3_retrovirus"/>
</dbReference>
<evidence type="ECO:0000259" key="2">
    <source>
        <dbReference type="Pfam" id="PF25597"/>
    </source>
</evidence>
<comment type="caution">
    <text evidence="3">The sequence shown here is derived from an EMBL/GenBank/DDBJ whole genome shotgun (WGS) entry which is preliminary data.</text>
</comment>
<proteinExistence type="predicted"/>
<dbReference type="EMBL" id="JARBHB010000002">
    <property type="protein sequence ID" value="KAJ8892148.1"/>
    <property type="molecule type" value="Genomic_DNA"/>
</dbReference>
<dbReference type="Pfam" id="PF07727">
    <property type="entry name" value="RVT_2"/>
    <property type="match status" value="1"/>
</dbReference>
<evidence type="ECO:0000313" key="4">
    <source>
        <dbReference type="Proteomes" id="UP001159363"/>
    </source>
</evidence>
<evidence type="ECO:0000259" key="1">
    <source>
        <dbReference type="Pfam" id="PF07727"/>
    </source>
</evidence>
<gene>
    <name evidence="3" type="ORF">PR048_004728</name>
</gene>
<protein>
    <recommendedName>
        <fullName evidence="5">Reverse transcriptase Ty1/copia-type domain-containing protein</fullName>
    </recommendedName>
</protein>
<dbReference type="PANTHER" id="PTHR11439">
    <property type="entry name" value="GAG-POL-RELATED RETROTRANSPOSON"/>
    <property type="match status" value="1"/>
</dbReference>
<feature type="domain" description="Reverse transcriptase Ty1/copia-type" evidence="1">
    <location>
        <begin position="71"/>
        <end position="154"/>
    </location>
</feature>
<evidence type="ECO:0008006" key="5">
    <source>
        <dbReference type="Google" id="ProtNLM"/>
    </source>
</evidence>
<sequence length="344" mass="39447">MVGYSGGGYRIWDPLKDKIVSSRDVTLNESKVRAGNDTAQYQGINIEEENGHLNGKDSTELKIDTEENKTKKREKAIETKWIFKTKKNGLKKVRLVAKRFQEEPANNVYAPVARFPAIRLLISIAVSRKWEIRQLDVPSAFVNGYVDDEIYIKHLMESRTNQYKAKDLGILSEFLETMIENDGDEIKNSQIIFIIKILSKFNGIFCKGVNIPMVCDFQFDTEKSVDEKFMFRQLIGSFMNVATVNRPVISYSVCYLSRFLNKPTEQLWKAGKRVLRYLQQTQDLCLTFKPSSDYRLGCYSDSDWAGDKLDRKSLSGCVLLHRQNTISWESRKQGTVALSTAEAE</sequence>
<name>A0ABQ9I857_9NEOP</name>
<feature type="domain" description="Retroviral polymerase SH3-like" evidence="2">
    <location>
        <begin position="1"/>
        <end position="33"/>
    </location>
</feature>
<dbReference type="Pfam" id="PF25597">
    <property type="entry name" value="SH3_retrovirus"/>
    <property type="match status" value="1"/>
</dbReference>
<dbReference type="InterPro" id="IPR013103">
    <property type="entry name" value="RVT_2"/>
</dbReference>
<evidence type="ECO:0000313" key="3">
    <source>
        <dbReference type="EMBL" id="KAJ8892148.1"/>
    </source>
</evidence>
<dbReference type="Proteomes" id="UP001159363">
    <property type="component" value="Chromosome 2"/>
</dbReference>
<organism evidence="3 4">
    <name type="scientific">Dryococelus australis</name>
    <dbReference type="NCBI Taxonomy" id="614101"/>
    <lineage>
        <taxon>Eukaryota</taxon>
        <taxon>Metazoa</taxon>
        <taxon>Ecdysozoa</taxon>
        <taxon>Arthropoda</taxon>
        <taxon>Hexapoda</taxon>
        <taxon>Insecta</taxon>
        <taxon>Pterygota</taxon>
        <taxon>Neoptera</taxon>
        <taxon>Polyneoptera</taxon>
        <taxon>Phasmatodea</taxon>
        <taxon>Verophasmatodea</taxon>
        <taxon>Anareolatae</taxon>
        <taxon>Phasmatidae</taxon>
        <taxon>Eurycanthinae</taxon>
        <taxon>Dryococelus</taxon>
    </lineage>
</organism>
<keyword evidence="4" id="KW-1185">Reference proteome</keyword>
<reference evidence="3 4" key="1">
    <citation type="submission" date="2023-02" db="EMBL/GenBank/DDBJ databases">
        <title>LHISI_Scaffold_Assembly.</title>
        <authorList>
            <person name="Stuart O.P."/>
            <person name="Cleave R."/>
            <person name="Magrath M.J.L."/>
            <person name="Mikheyev A.S."/>
        </authorList>
    </citation>
    <scope>NUCLEOTIDE SEQUENCE [LARGE SCALE GENOMIC DNA]</scope>
    <source>
        <strain evidence="3">Daus_M_001</strain>
        <tissue evidence="3">Leg muscle</tissue>
    </source>
</reference>